<reference evidence="2 3" key="1">
    <citation type="submission" date="2020-05" db="EMBL/GenBank/DDBJ databases">
        <title>Complete genome sequence of Gemmatimonas greenlandica TET16.</title>
        <authorList>
            <person name="Zeng Y."/>
        </authorList>
    </citation>
    <scope>NUCLEOTIDE SEQUENCE [LARGE SCALE GENOMIC DNA]</scope>
    <source>
        <strain evidence="2 3">TET16</strain>
    </source>
</reference>
<dbReference type="EMBL" id="CP053085">
    <property type="protein sequence ID" value="QJR37531.1"/>
    <property type="molecule type" value="Genomic_DNA"/>
</dbReference>
<evidence type="ECO:0008006" key="4">
    <source>
        <dbReference type="Google" id="ProtNLM"/>
    </source>
</evidence>
<feature type="chain" id="PRO_5027074897" description="VCBS repeat-containing protein" evidence="1">
    <location>
        <begin position="22"/>
        <end position="310"/>
    </location>
</feature>
<dbReference type="AlphaFoldDB" id="A0A6M4IZ77"/>
<keyword evidence="1" id="KW-0732">Signal</keyword>
<feature type="signal peptide" evidence="1">
    <location>
        <begin position="1"/>
        <end position="21"/>
    </location>
</feature>
<proteinExistence type="predicted"/>
<dbReference type="KEGG" id="ggr:HKW67_19435"/>
<keyword evidence="3" id="KW-1185">Reference proteome</keyword>
<dbReference type="Proteomes" id="UP000500938">
    <property type="component" value="Chromosome"/>
</dbReference>
<evidence type="ECO:0000313" key="2">
    <source>
        <dbReference type="EMBL" id="QJR37531.1"/>
    </source>
</evidence>
<name>A0A6M4IZ77_9BACT</name>
<organism evidence="2 3">
    <name type="scientific">Gemmatimonas groenlandica</name>
    <dbReference type="NCBI Taxonomy" id="2732249"/>
    <lineage>
        <taxon>Bacteria</taxon>
        <taxon>Pseudomonadati</taxon>
        <taxon>Gemmatimonadota</taxon>
        <taxon>Gemmatimonadia</taxon>
        <taxon>Gemmatimonadales</taxon>
        <taxon>Gemmatimonadaceae</taxon>
        <taxon>Gemmatimonas</taxon>
    </lineage>
</organism>
<evidence type="ECO:0000256" key="1">
    <source>
        <dbReference type="SAM" id="SignalP"/>
    </source>
</evidence>
<protein>
    <recommendedName>
        <fullName evidence="4">VCBS repeat-containing protein</fullName>
    </recommendedName>
</protein>
<evidence type="ECO:0000313" key="3">
    <source>
        <dbReference type="Proteomes" id="UP000500938"/>
    </source>
</evidence>
<accession>A0A6M4IZ77</accession>
<sequence>MTDRLRFIRLALLLLASPVIAAVDAPAQSLARPSASTLSPSLFGTWRIRSGIVAPWVTTDSPSWNRAAYLAHLVELRPTALVGPGPFACAAPRYEPTLMPPEALFQGNLPAPAATTARALGFASGLVRGISIRCASGIFEVHVVDATHLMVAVDNVIWTLDRSPGALAAGKTAEGVVQALATTPTPPWADVAWRTQASARQLVRDSTVSPAMLSADFDGDGRPDVAWQVRHRLTHERGILIVHASGRPAQLCGAGVPFGNGGRNFDWMDSWQVVPRDIGAGAALLVAKAESASGRIEFRAGRYQWRQQGD</sequence>
<gene>
    <name evidence="2" type="ORF">HKW67_19435</name>
</gene>
<dbReference type="RefSeq" id="WP_171226966.1">
    <property type="nucleotide sequence ID" value="NZ_CP053085.1"/>
</dbReference>